<evidence type="ECO:0008006" key="2">
    <source>
        <dbReference type="Google" id="ProtNLM"/>
    </source>
</evidence>
<sequence>MSGPCLGPDAVMANTPTGTVSVNQSAAFPSSPLVDTYYSAVGREVARSGSFTSSNNLGQLDKITSDLPRTYIDPNTKQKLKIFVLADPTFDIPSPIDILIGADLFANALTGDRHTLGPNLPVAFGSIFGYVIMGTTPYLPLSLNKKRNDFGGLVTLFSTSAHDLHESLQRFHDYPLWWHGPLWLRSSSQT</sequence>
<evidence type="ECO:0000313" key="1">
    <source>
        <dbReference type="EMBL" id="CAD7445455.1"/>
    </source>
</evidence>
<dbReference type="EMBL" id="OD567285">
    <property type="protein sequence ID" value="CAD7445455.1"/>
    <property type="molecule type" value="Genomic_DNA"/>
</dbReference>
<accession>A0A7R9I2W8</accession>
<reference evidence="1" key="1">
    <citation type="submission" date="2020-11" db="EMBL/GenBank/DDBJ databases">
        <authorList>
            <person name="Tran Van P."/>
        </authorList>
    </citation>
    <scope>NUCLEOTIDE SEQUENCE</scope>
</reference>
<dbReference type="AlphaFoldDB" id="A0A7R9I2W8"/>
<proteinExistence type="predicted"/>
<organism evidence="1">
    <name type="scientific">Timema bartmani</name>
    <dbReference type="NCBI Taxonomy" id="61472"/>
    <lineage>
        <taxon>Eukaryota</taxon>
        <taxon>Metazoa</taxon>
        <taxon>Ecdysozoa</taxon>
        <taxon>Arthropoda</taxon>
        <taxon>Hexapoda</taxon>
        <taxon>Insecta</taxon>
        <taxon>Pterygota</taxon>
        <taxon>Neoptera</taxon>
        <taxon>Polyneoptera</taxon>
        <taxon>Phasmatodea</taxon>
        <taxon>Timematodea</taxon>
        <taxon>Timematoidea</taxon>
        <taxon>Timematidae</taxon>
        <taxon>Timema</taxon>
    </lineage>
</organism>
<name>A0A7R9I2W8_9NEOP</name>
<protein>
    <recommendedName>
        <fullName evidence="2">Peptidase aspartic putative domain-containing protein</fullName>
    </recommendedName>
</protein>
<gene>
    <name evidence="1" type="ORF">TBIB3V08_LOCUS7807</name>
</gene>